<dbReference type="PANTHER" id="PTHR21310:SF13">
    <property type="entry name" value="AMINOGLYCOSIDE PHOSPHOTRANSFERASE DOMAIN-CONTAINING PROTEIN"/>
    <property type="match status" value="1"/>
</dbReference>
<dbReference type="OrthoDB" id="10003767at2759"/>
<dbReference type="EMBL" id="JACAZF010000001">
    <property type="protein sequence ID" value="KAF7316129.1"/>
    <property type="molecule type" value="Genomic_DNA"/>
</dbReference>
<evidence type="ECO:0000313" key="3">
    <source>
        <dbReference type="Proteomes" id="UP000636479"/>
    </source>
</evidence>
<dbReference type="InterPro" id="IPR051678">
    <property type="entry name" value="AGP_Transferase"/>
</dbReference>
<dbReference type="AlphaFoldDB" id="A0A8H6TF57"/>
<keyword evidence="2" id="KW-0418">Kinase</keyword>
<dbReference type="PANTHER" id="PTHR21310">
    <property type="entry name" value="AMINOGLYCOSIDE PHOSPHOTRANSFERASE-RELATED-RELATED"/>
    <property type="match status" value="1"/>
</dbReference>
<sequence length="367" mass="41986">MTSDSQDGLEWDDSGLQLIPLWTRPESPCAVSFYASGAFNKLYLISTPGDNLLMRVSLPVYPSQKTLGEVATLQWVHKNTEIPVPKVVAFDSTNKNEIGFEWILMQLVLGQPANKRWRKMTLTQKTSFVEDIAKYQAQLFSRRFTGIGTLHSEDVPGPVVSHEFFMGNRLPYDVPRGPFRCSHDWLESLLKLLISEQTDVANKADDDDDREDAMEILRTAEHLLSLLPKIFEPSDHESTVLWHDDLNLSNILVNDAGVITAIVDWECVSALPLWMATKLPAFVRDGAREEEPQRDEYGNEDEDPEFVSAELDNEGKNELYWIHQMEYDVTQLKKVYRAAFPLEENDMKQDFYEALLQCNAGLWIKKI</sequence>
<dbReference type="InterPro" id="IPR011009">
    <property type="entry name" value="Kinase-like_dom_sf"/>
</dbReference>
<proteinExistence type="predicted"/>
<evidence type="ECO:0000313" key="2">
    <source>
        <dbReference type="EMBL" id="KAF7316129.1"/>
    </source>
</evidence>
<comment type="caution">
    <text evidence="2">The sequence shown here is derived from an EMBL/GenBank/DDBJ whole genome shotgun (WGS) entry which is preliminary data.</text>
</comment>
<dbReference type="GO" id="GO:0016301">
    <property type="term" value="F:kinase activity"/>
    <property type="evidence" value="ECO:0007669"/>
    <property type="project" value="UniProtKB-KW"/>
</dbReference>
<keyword evidence="2" id="KW-0808">Transferase</keyword>
<dbReference type="InterPro" id="IPR002575">
    <property type="entry name" value="Aminoglycoside_PTrfase"/>
</dbReference>
<gene>
    <name evidence="2" type="ORF">MIND_00131000</name>
</gene>
<feature type="domain" description="Aminoglycoside phosphotransferase" evidence="1">
    <location>
        <begin position="32"/>
        <end position="269"/>
    </location>
</feature>
<organism evidence="2 3">
    <name type="scientific">Mycena indigotica</name>
    <dbReference type="NCBI Taxonomy" id="2126181"/>
    <lineage>
        <taxon>Eukaryota</taxon>
        <taxon>Fungi</taxon>
        <taxon>Dikarya</taxon>
        <taxon>Basidiomycota</taxon>
        <taxon>Agaricomycotina</taxon>
        <taxon>Agaricomycetes</taxon>
        <taxon>Agaricomycetidae</taxon>
        <taxon>Agaricales</taxon>
        <taxon>Marasmiineae</taxon>
        <taxon>Mycenaceae</taxon>
        <taxon>Mycena</taxon>
    </lineage>
</organism>
<dbReference type="GeneID" id="59340758"/>
<dbReference type="Gene3D" id="3.90.1200.10">
    <property type="match status" value="1"/>
</dbReference>
<keyword evidence="3" id="KW-1185">Reference proteome</keyword>
<dbReference type="SUPFAM" id="SSF56112">
    <property type="entry name" value="Protein kinase-like (PK-like)"/>
    <property type="match status" value="1"/>
</dbReference>
<reference evidence="2" key="1">
    <citation type="submission" date="2020-05" db="EMBL/GenBank/DDBJ databases">
        <title>Mycena genomes resolve the evolution of fungal bioluminescence.</title>
        <authorList>
            <person name="Tsai I.J."/>
        </authorList>
    </citation>
    <scope>NUCLEOTIDE SEQUENCE</scope>
    <source>
        <strain evidence="2">171206Taipei</strain>
    </source>
</reference>
<dbReference type="Pfam" id="PF01636">
    <property type="entry name" value="APH"/>
    <property type="match status" value="1"/>
</dbReference>
<dbReference type="Proteomes" id="UP000636479">
    <property type="component" value="Unassembled WGS sequence"/>
</dbReference>
<protein>
    <submittedName>
        <fullName evidence="2">Aminoglycoside 3'-phosphotransferase/choline kinase domain protein</fullName>
    </submittedName>
</protein>
<accession>A0A8H6TF57</accession>
<dbReference type="RefSeq" id="XP_037226152.1">
    <property type="nucleotide sequence ID" value="XM_037358242.1"/>
</dbReference>
<name>A0A8H6TF57_9AGAR</name>
<evidence type="ECO:0000259" key="1">
    <source>
        <dbReference type="Pfam" id="PF01636"/>
    </source>
</evidence>